<keyword evidence="4" id="KW-1185">Reference proteome</keyword>
<evidence type="ECO:0000256" key="1">
    <source>
        <dbReference type="SAM" id="MobiDB-lite"/>
    </source>
</evidence>
<gene>
    <name evidence="3" type="ORF">OS493_002053</name>
</gene>
<dbReference type="EMBL" id="MU826826">
    <property type="protein sequence ID" value="KAJ7375305.1"/>
    <property type="molecule type" value="Genomic_DNA"/>
</dbReference>
<evidence type="ECO:0000256" key="2">
    <source>
        <dbReference type="SAM" id="SignalP"/>
    </source>
</evidence>
<feature type="region of interest" description="Disordered" evidence="1">
    <location>
        <begin position="149"/>
        <end position="190"/>
    </location>
</feature>
<feature type="signal peptide" evidence="2">
    <location>
        <begin position="1"/>
        <end position="16"/>
    </location>
</feature>
<reference evidence="3" key="1">
    <citation type="submission" date="2023-01" db="EMBL/GenBank/DDBJ databases">
        <title>Genome assembly of the deep-sea coral Lophelia pertusa.</title>
        <authorList>
            <person name="Herrera S."/>
            <person name="Cordes E."/>
        </authorList>
    </citation>
    <scope>NUCLEOTIDE SEQUENCE</scope>
    <source>
        <strain evidence="3">USNM1676648</strain>
        <tissue evidence="3">Polyp</tissue>
    </source>
</reference>
<feature type="chain" id="PRO_5040966754" evidence="2">
    <location>
        <begin position="17"/>
        <end position="220"/>
    </location>
</feature>
<evidence type="ECO:0000313" key="3">
    <source>
        <dbReference type="EMBL" id="KAJ7375305.1"/>
    </source>
</evidence>
<accession>A0A9W9Z5G2</accession>
<keyword evidence="2" id="KW-0732">Signal</keyword>
<dbReference type="AlphaFoldDB" id="A0A9W9Z5G2"/>
<proteinExistence type="predicted"/>
<name>A0A9W9Z5G2_9CNID</name>
<sequence length="220" mass="25153">MAVVLILAILFYQFFALCVYKPNGMQEAKEEDFSLTCCHCQLTPEAIEISKQGKPHVHCPCDKCNGKATWRMTAWRHLKSGCEQSSQPTPVKKTRRTLEEPECSTLEPLVEYEEHEFELEHVFRFADSYSEFPHSSDVWSERVDHDYEDDSSFTERSSAGASGSIDGDDEPGPSDDETSPVDSNDEEENLRKFVQDSVLRLVEMEQKMGCSINHFEELLQ</sequence>
<evidence type="ECO:0000313" key="4">
    <source>
        <dbReference type="Proteomes" id="UP001163046"/>
    </source>
</evidence>
<protein>
    <submittedName>
        <fullName evidence="3">Uncharacterized protein</fullName>
    </submittedName>
</protein>
<feature type="compositionally biased region" description="Acidic residues" evidence="1">
    <location>
        <begin position="166"/>
        <end position="188"/>
    </location>
</feature>
<dbReference type="Proteomes" id="UP001163046">
    <property type="component" value="Unassembled WGS sequence"/>
</dbReference>
<comment type="caution">
    <text evidence="3">The sequence shown here is derived from an EMBL/GenBank/DDBJ whole genome shotgun (WGS) entry which is preliminary data.</text>
</comment>
<organism evidence="3 4">
    <name type="scientific">Desmophyllum pertusum</name>
    <dbReference type="NCBI Taxonomy" id="174260"/>
    <lineage>
        <taxon>Eukaryota</taxon>
        <taxon>Metazoa</taxon>
        <taxon>Cnidaria</taxon>
        <taxon>Anthozoa</taxon>
        <taxon>Hexacorallia</taxon>
        <taxon>Scleractinia</taxon>
        <taxon>Caryophylliina</taxon>
        <taxon>Caryophylliidae</taxon>
        <taxon>Desmophyllum</taxon>
    </lineage>
</organism>